<dbReference type="EMBL" id="ML210149">
    <property type="protein sequence ID" value="TFK29567.1"/>
    <property type="molecule type" value="Genomic_DNA"/>
</dbReference>
<organism evidence="2 3">
    <name type="scientific">Coprinopsis marcescibilis</name>
    <name type="common">Agaric fungus</name>
    <name type="synonym">Psathyrella marcescibilis</name>
    <dbReference type="NCBI Taxonomy" id="230819"/>
    <lineage>
        <taxon>Eukaryota</taxon>
        <taxon>Fungi</taxon>
        <taxon>Dikarya</taxon>
        <taxon>Basidiomycota</taxon>
        <taxon>Agaricomycotina</taxon>
        <taxon>Agaricomycetes</taxon>
        <taxon>Agaricomycetidae</taxon>
        <taxon>Agaricales</taxon>
        <taxon>Agaricineae</taxon>
        <taxon>Psathyrellaceae</taxon>
        <taxon>Coprinopsis</taxon>
    </lineage>
</organism>
<feature type="region of interest" description="Disordered" evidence="1">
    <location>
        <begin position="25"/>
        <end position="173"/>
    </location>
</feature>
<dbReference type="AlphaFoldDB" id="A0A5C3L9Q6"/>
<feature type="region of interest" description="Disordered" evidence="1">
    <location>
        <begin position="194"/>
        <end position="237"/>
    </location>
</feature>
<dbReference type="Proteomes" id="UP000307440">
    <property type="component" value="Unassembled WGS sequence"/>
</dbReference>
<feature type="compositionally biased region" description="Basic residues" evidence="1">
    <location>
        <begin position="158"/>
        <end position="170"/>
    </location>
</feature>
<accession>A0A5C3L9Q6</accession>
<feature type="compositionally biased region" description="Low complexity" evidence="1">
    <location>
        <begin position="222"/>
        <end position="233"/>
    </location>
</feature>
<protein>
    <submittedName>
        <fullName evidence="2">Uncharacterized protein</fullName>
    </submittedName>
</protein>
<evidence type="ECO:0000256" key="1">
    <source>
        <dbReference type="SAM" id="MobiDB-lite"/>
    </source>
</evidence>
<feature type="compositionally biased region" description="Low complexity" evidence="1">
    <location>
        <begin position="194"/>
        <end position="205"/>
    </location>
</feature>
<feature type="compositionally biased region" description="Low complexity" evidence="1">
    <location>
        <begin position="29"/>
        <end position="56"/>
    </location>
</feature>
<feature type="compositionally biased region" description="Low complexity" evidence="1">
    <location>
        <begin position="126"/>
        <end position="157"/>
    </location>
</feature>
<evidence type="ECO:0000313" key="2">
    <source>
        <dbReference type="EMBL" id="TFK29567.1"/>
    </source>
</evidence>
<reference evidence="2 3" key="1">
    <citation type="journal article" date="2019" name="Nat. Ecol. Evol.">
        <title>Megaphylogeny resolves global patterns of mushroom evolution.</title>
        <authorList>
            <person name="Varga T."/>
            <person name="Krizsan K."/>
            <person name="Foldi C."/>
            <person name="Dima B."/>
            <person name="Sanchez-Garcia M."/>
            <person name="Sanchez-Ramirez S."/>
            <person name="Szollosi G.J."/>
            <person name="Szarkandi J.G."/>
            <person name="Papp V."/>
            <person name="Albert L."/>
            <person name="Andreopoulos W."/>
            <person name="Angelini C."/>
            <person name="Antonin V."/>
            <person name="Barry K.W."/>
            <person name="Bougher N.L."/>
            <person name="Buchanan P."/>
            <person name="Buyck B."/>
            <person name="Bense V."/>
            <person name="Catcheside P."/>
            <person name="Chovatia M."/>
            <person name="Cooper J."/>
            <person name="Damon W."/>
            <person name="Desjardin D."/>
            <person name="Finy P."/>
            <person name="Geml J."/>
            <person name="Haridas S."/>
            <person name="Hughes K."/>
            <person name="Justo A."/>
            <person name="Karasinski D."/>
            <person name="Kautmanova I."/>
            <person name="Kiss B."/>
            <person name="Kocsube S."/>
            <person name="Kotiranta H."/>
            <person name="LaButti K.M."/>
            <person name="Lechner B.E."/>
            <person name="Liimatainen K."/>
            <person name="Lipzen A."/>
            <person name="Lukacs Z."/>
            <person name="Mihaltcheva S."/>
            <person name="Morgado L.N."/>
            <person name="Niskanen T."/>
            <person name="Noordeloos M.E."/>
            <person name="Ohm R.A."/>
            <person name="Ortiz-Santana B."/>
            <person name="Ovrebo C."/>
            <person name="Racz N."/>
            <person name="Riley R."/>
            <person name="Savchenko A."/>
            <person name="Shiryaev A."/>
            <person name="Soop K."/>
            <person name="Spirin V."/>
            <person name="Szebenyi C."/>
            <person name="Tomsovsky M."/>
            <person name="Tulloss R.E."/>
            <person name="Uehling J."/>
            <person name="Grigoriev I.V."/>
            <person name="Vagvolgyi C."/>
            <person name="Papp T."/>
            <person name="Martin F.M."/>
            <person name="Miettinen O."/>
            <person name="Hibbett D.S."/>
            <person name="Nagy L.G."/>
        </authorList>
    </citation>
    <scope>NUCLEOTIDE SEQUENCE [LARGE SCALE GENOMIC DNA]</scope>
    <source>
        <strain evidence="2 3">CBS 121175</strain>
    </source>
</reference>
<evidence type="ECO:0000313" key="3">
    <source>
        <dbReference type="Proteomes" id="UP000307440"/>
    </source>
</evidence>
<sequence length="338" mass="36088">MDSINTPRKRRRLCHIRETSRTFRLAIEPSSPSSSSDCYASSFEGSSDGEAGGSSARPKTRSRATRTSLEPSAEPPSPAQSASRTRSKTREMQSIKGSALFASRASTDPSLRASRLRTKAATQGDALSSATSMSTSSATRASRTSASSLSSISPTLRRSLRSQTRTKMRLKPISIQISSNTSSVFASLTSLSSCSPSPESYLSGSIFGSQRGDRDTPSTDEAGPPSSSSSKSGGALGDAKSRWLREIAAVRSIMPELPLSPRAWKPLHPATIRYLEHHSQIAAKEDIEEIQMAPPAQPGIIKSSFQLARENAAFLEAVRFGEDGSLILPTHIAIKACV</sequence>
<keyword evidence="3" id="KW-1185">Reference proteome</keyword>
<name>A0A5C3L9Q6_COPMA</name>
<proteinExistence type="predicted"/>
<gene>
    <name evidence="2" type="ORF">FA15DRAFT_348922</name>
</gene>